<feature type="repeat" description="WD" evidence="17">
    <location>
        <begin position="256"/>
        <end position="298"/>
    </location>
</feature>
<keyword evidence="7" id="KW-0677">Repeat</keyword>
<evidence type="ECO:0000256" key="6">
    <source>
        <dbReference type="ARBA" id="ARBA00022574"/>
    </source>
</evidence>
<dbReference type="GO" id="GO:0005198">
    <property type="term" value="F:structural molecule activity"/>
    <property type="evidence" value="ECO:0007669"/>
    <property type="project" value="TreeGrafter"/>
</dbReference>
<dbReference type="InterPro" id="IPR040251">
    <property type="entry name" value="SEC31-like"/>
</dbReference>
<organism evidence="19 20">
    <name type="scientific">Sinocyclocheilus grahami</name>
    <name type="common">Dianchi golden-line fish</name>
    <name type="synonym">Barbus grahami</name>
    <dbReference type="NCBI Taxonomy" id="75366"/>
    <lineage>
        <taxon>Eukaryota</taxon>
        <taxon>Metazoa</taxon>
        <taxon>Chordata</taxon>
        <taxon>Craniata</taxon>
        <taxon>Vertebrata</taxon>
        <taxon>Euteleostomi</taxon>
        <taxon>Actinopterygii</taxon>
        <taxon>Neopterygii</taxon>
        <taxon>Teleostei</taxon>
        <taxon>Ostariophysi</taxon>
        <taxon>Cypriniformes</taxon>
        <taxon>Cyprinidae</taxon>
        <taxon>Cyprininae</taxon>
        <taxon>Sinocyclocheilus</taxon>
    </lineage>
</organism>
<protein>
    <recommendedName>
        <fullName evidence="14">Protein transport protein Sec31A</fullName>
    </recommendedName>
    <alternativeName>
        <fullName evidence="16">SEC31-like protein 1</fullName>
    </alternativeName>
    <alternativeName>
        <fullName evidence="15">SEC31-related protein A</fullName>
    </alternativeName>
</protein>
<evidence type="ECO:0000313" key="20">
    <source>
        <dbReference type="Proteomes" id="UP000472262"/>
    </source>
</evidence>
<dbReference type="InterPro" id="IPR015943">
    <property type="entry name" value="WD40/YVTN_repeat-like_dom_sf"/>
</dbReference>
<gene>
    <name evidence="19" type="primary">sec31a</name>
</gene>
<evidence type="ECO:0000256" key="17">
    <source>
        <dbReference type="PROSITE-ProRule" id="PRU00221"/>
    </source>
</evidence>
<evidence type="ECO:0000256" key="18">
    <source>
        <dbReference type="SAM" id="MobiDB-lite"/>
    </source>
</evidence>
<evidence type="ECO:0000256" key="11">
    <source>
        <dbReference type="ARBA" id="ARBA00023136"/>
    </source>
</evidence>
<dbReference type="InterPro" id="IPR001680">
    <property type="entry name" value="WD40_rpt"/>
</dbReference>
<feature type="compositionally biased region" description="Acidic residues" evidence="18">
    <location>
        <begin position="530"/>
        <end position="544"/>
    </location>
</feature>
<dbReference type="SUPFAM" id="SSF50978">
    <property type="entry name" value="WD40 repeat-like"/>
    <property type="match status" value="1"/>
</dbReference>
<dbReference type="PROSITE" id="PS50082">
    <property type="entry name" value="WD_REPEATS_2"/>
    <property type="match status" value="2"/>
</dbReference>
<evidence type="ECO:0000256" key="16">
    <source>
        <dbReference type="ARBA" id="ARBA00043112"/>
    </source>
</evidence>
<keyword evidence="9" id="KW-0931">ER-Golgi transport</keyword>
<evidence type="ECO:0000256" key="5">
    <source>
        <dbReference type="ARBA" id="ARBA00022490"/>
    </source>
</evidence>
<evidence type="ECO:0000313" key="19">
    <source>
        <dbReference type="Ensembl" id="ENSSGRP00000039730.1"/>
    </source>
</evidence>
<dbReference type="FunFam" id="2.130.10.10:FF:000009">
    <property type="entry name" value="Protein transport protein Sec31A isoform A"/>
    <property type="match status" value="1"/>
</dbReference>
<keyword evidence="8" id="KW-0256">Endoplasmic reticulum</keyword>
<keyword evidence="12" id="KW-0968">Cytoplasmic vesicle</keyword>
<dbReference type="Gene3D" id="1.25.40.1030">
    <property type="match status" value="1"/>
</dbReference>
<keyword evidence="10" id="KW-0653">Protein transport</keyword>
<evidence type="ECO:0000256" key="12">
    <source>
        <dbReference type="ARBA" id="ARBA00023329"/>
    </source>
</evidence>
<dbReference type="PANTHER" id="PTHR13923">
    <property type="entry name" value="SEC31-RELATED PROTEIN"/>
    <property type="match status" value="1"/>
</dbReference>
<feature type="region of interest" description="Disordered" evidence="18">
    <location>
        <begin position="925"/>
        <end position="983"/>
    </location>
</feature>
<dbReference type="Pfam" id="PF00400">
    <property type="entry name" value="WD40"/>
    <property type="match status" value="2"/>
</dbReference>
<comment type="subcellular location">
    <subcellularLocation>
        <location evidence="1">Cytoplasmic vesicle</location>
        <location evidence="1">COPII-coated vesicle membrane</location>
        <topology evidence="1">Peripheral membrane protein</topology>
        <orientation evidence="1">Cytoplasmic side</orientation>
    </subcellularLocation>
    <subcellularLocation>
        <location evidence="2">Endoplasmic reticulum membrane</location>
        <topology evidence="2">Peripheral membrane protein</topology>
    </subcellularLocation>
</comment>
<keyword evidence="6 17" id="KW-0853">WD repeat</keyword>
<keyword evidence="5" id="KW-0963">Cytoplasm</keyword>
<dbReference type="SMART" id="SM00320">
    <property type="entry name" value="WD40"/>
    <property type="match status" value="6"/>
</dbReference>
<evidence type="ECO:0000256" key="9">
    <source>
        <dbReference type="ARBA" id="ARBA00022892"/>
    </source>
</evidence>
<evidence type="ECO:0000256" key="13">
    <source>
        <dbReference type="ARBA" id="ARBA00025471"/>
    </source>
</evidence>
<dbReference type="OMA" id="CPRNPGF"/>
<dbReference type="Gene3D" id="2.130.10.10">
    <property type="entry name" value="YVTN repeat-like/Quinoprotein amine dehydrogenase"/>
    <property type="match status" value="1"/>
</dbReference>
<evidence type="ECO:0000256" key="15">
    <source>
        <dbReference type="ARBA" id="ARBA00041470"/>
    </source>
</evidence>
<evidence type="ECO:0000256" key="14">
    <source>
        <dbReference type="ARBA" id="ARBA00039468"/>
    </source>
</evidence>
<reference evidence="19" key="2">
    <citation type="submission" date="2025-09" db="UniProtKB">
        <authorList>
            <consortium name="Ensembl"/>
        </authorList>
    </citation>
    <scope>IDENTIFICATION</scope>
</reference>
<feature type="repeat" description="WD" evidence="17">
    <location>
        <begin position="118"/>
        <end position="160"/>
    </location>
</feature>
<name>A0A672MM37_SINGR</name>
<feature type="region of interest" description="Disordered" evidence="18">
    <location>
        <begin position="512"/>
        <end position="557"/>
    </location>
</feature>
<evidence type="ECO:0000256" key="3">
    <source>
        <dbReference type="ARBA" id="ARBA00009358"/>
    </source>
</evidence>
<evidence type="ECO:0000256" key="2">
    <source>
        <dbReference type="ARBA" id="ARBA00004406"/>
    </source>
</evidence>
<dbReference type="GO" id="GO:0030127">
    <property type="term" value="C:COPII vesicle coat"/>
    <property type="evidence" value="ECO:0007669"/>
    <property type="project" value="TreeGrafter"/>
</dbReference>
<evidence type="ECO:0000256" key="10">
    <source>
        <dbReference type="ARBA" id="ARBA00022927"/>
    </source>
</evidence>
<dbReference type="AlphaFoldDB" id="A0A672MM37"/>
<sequence>MKLKEIKRTALQAWSPAQQHPIYLAAGTSAQQLDATFSTNASLEIFELDLSDPTLAMKSCGSFSSPHRYHKLVWGAHGIEDQSLPSGVLIAGGENGNIILYDASKIIAGDSEVIISQSEKHTGPVRALDVNSFQTNLVASGGNESEIYIWDLNNLSSPMTPGPKTQPLEDISCVAWNRQVQHILASASPSGKASVWDLRKNDLIIKVSDHSNRMHCSGLAWNPEVATQLVLASEDDRMPVIQMWDLRFATSPLKVLESHTRGVLAIAWSEADPELLLSCGKDNRILCWNPNTAEVLYELPTSTQWCFDIQWCPRNPAVLSAAAFDGNISIYSIMGGSNDDAITLQAEQLSSSFGNMDPFGTGKTLPPLQLPQTAPSQSTITPLKKPPKWIRRPVGASFAFGGKLVTLDNIKPAAQQPQQTAAHVVHISQVVTETDFLDRSNQLQATLTAGNFLEYCQNKTEAAQSEFEKTIWSFLKVNFEEDARGKYLELLGYKKEELALKIASALEKNCESDEADVVKEETEPPATETSDLDEVPFEDEEPAVEETSNTEVTPAPASDAINLKVSQDIDGLITQALLTGDYEAAVNLCLHDNRMADGIILAIAGGPELLAKTQKKYFTKTQSKISKVRSCSTTVDMLLMSSVRGVITNERSVLLICLLGSRLDATEDTALQAQACLCYICAGTVEQLVAYWAKAQDSSSPLALQELVEKVVVLQRAVLRAQGGVSPDMGALLAVKMNQYASLLASQGSLQTAISYLPTNTQQVAVQQLRDRLSRALGQQQHAVTGMQDMRQTLPAAAPVQTYTQPPQVPAAPPQYYQQGRSASTVTSWSNQTPTALPSVPHPLVPAADPQVESTAPAFGLQSPVSASVPASAAFMFSQQYQNYPQVQQFMPAAGTPGIYQPLQYSSSLASPLPPPPSAAAVYPPQFMHPASSQPAAPPVISGPPQGGQPFSPPPPLSSGMSFQHGGPGSPTAYLPPPVARAPGIQTEPALFPFSQRTGGLNQDSAWSMEGPQNGWNDPPALNRAPKKKKVPENFTPPAPITAPIMTPLGDPQVPAVQTMQTLQLQQQGPDQPVGPATFSPIQQQPLGPLGRNPSMPQGNMEGAPGAPIGDVIKPLQSIPSEKITKKPIPEEHMVLKTTFEGLIQKCLAAASDPQTKRKLDDAHKRLEYLYDKLREQTLSPAIVGGLHSMARSIECRCYTDGLNIHTHIVSSSNFSETSAFMPVLKVVLTQANKLAV</sequence>
<dbReference type="Gene3D" id="1.20.940.10">
    <property type="entry name" value="Functional domain of the splicing factor Prp18"/>
    <property type="match status" value="1"/>
</dbReference>
<dbReference type="GO" id="GO:0007029">
    <property type="term" value="P:endoplasmic reticulum organization"/>
    <property type="evidence" value="ECO:0007669"/>
    <property type="project" value="TreeGrafter"/>
</dbReference>
<dbReference type="GO" id="GO:0070971">
    <property type="term" value="C:endoplasmic reticulum exit site"/>
    <property type="evidence" value="ECO:0007669"/>
    <property type="project" value="TreeGrafter"/>
</dbReference>
<evidence type="ECO:0000256" key="4">
    <source>
        <dbReference type="ARBA" id="ARBA00022448"/>
    </source>
</evidence>
<keyword evidence="20" id="KW-1185">Reference proteome</keyword>
<dbReference type="FunFam" id="1.20.940.10:FF:000001">
    <property type="entry name" value="Protein transport protein Sec31A isoform A"/>
    <property type="match status" value="1"/>
</dbReference>
<evidence type="ECO:0000256" key="1">
    <source>
        <dbReference type="ARBA" id="ARBA00004299"/>
    </source>
</evidence>
<keyword evidence="4" id="KW-0813">Transport</keyword>
<dbReference type="InParanoid" id="A0A672MM37"/>
<dbReference type="Proteomes" id="UP000472262">
    <property type="component" value="Unassembled WGS sequence"/>
</dbReference>
<comment type="function">
    <text evidence="13">Component of the coat protein complex II (COPII) which promotes the formation of transport vesicles from the endoplasmic reticulum (ER). The coat has two main functions, the physical deformation of the endoplasmic reticulum membrane into vesicles and the selection of cargo molecules.</text>
</comment>
<keyword evidence="11" id="KW-0472">Membrane</keyword>
<proteinExistence type="inferred from homology"/>
<reference evidence="19" key="1">
    <citation type="submission" date="2025-08" db="UniProtKB">
        <authorList>
            <consortium name="Ensembl"/>
        </authorList>
    </citation>
    <scope>IDENTIFICATION</scope>
</reference>
<feature type="region of interest" description="Disordered" evidence="18">
    <location>
        <begin position="366"/>
        <end position="385"/>
    </location>
</feature>
<dbReference type="GO" id="GO:0015031">
    <property type="term" value="P:protein transport"/>
    <property type="evidence" value="ECO:0007669"/>
    <property type="project" value="UniProtKB-KW"/>
</dbReference>
<dbReference type="FunCoup" id="A0A672MM37">
    <property type="interactions" value="2715"/>
</dbReference>
<feature type="compositionally biased region" description="Basic and acidic residues" evidence="18">
    <location>
        <begin position="512"/>
        <end position="522"/>
    </location>
</feature>
<dbReference type="GO" id="GO:0005789">
    <property type="term" value="C:endoplasmic reticulum membrane"/>
    <property type="evidence" value="ECO:0007669"/>
    <property type="project" value="UniProtKB-SubCell"/>
</dbReference>
<dbReference type="InterPro" id="IPR036322">
    <property type="entry name" value="WD40_repeat_dom_sf"/>
</dbReference>
<evidence type="ECO:0000256" key="7">
    <source>
        <dbReference type="ARBA" id="ARBA00022737"/>
    </source>
</evidence>
<comment type="similarity">
    <text evidence="3">Belongs to the WD repeat SEC31 family.</text>
</comment>
<dbReference type="Ensembl" id="ENSSGRT00000042599.1">
    <property type="protein sequence ID" value="ENSSGRP00000039730.1"/>
    <property type="gene ID" value="ENSSGRG00000021165.1"/>
</dbReference>
<evidence type="ECO:0000256" key="8">
    <source>
        <dbReference type="ARBA" id="ARBA00022824"/>
    </source>
</evidence>
<dbReference type="GO" id="GO:0090110">
    <property type="term" value="P:COPII-coated vesicle cargo loading"/>
    <property type="evidence" value="ECO:0007669"/>
    <property type="project" value="TreeGrafter"/>
</dbReference>
<dbReference type="PANTHER" id="PTHR13923:SF23">
    <property type="entry name" value="PROTEIN TRANSPORT PROTEIN SEC31A"/>
    <property type="match status" value="1"/>
</dbReference>
<accession>A0A672MM37</accession>